<protein>
    <recommendedName>
        <fullName evidence="4">DUF3108 domain-containing protein</fullName>
    </recommendedName>
</protein>
<feature type="signal peptide" evidence="1">
    <location>
        <begin position="1"/>
        <end position="21"/>
    </location>
</feature>
<keyword evidence="1" id="KW-0732">Signal</keyword>
<dbReference type="AlphaFoldDB" id="A0A2S7VYB2"/>
<evidence type="ECO:0000313" key="2">
    <source>
        <dbReference type="EMBL" id="PQJ66564.1"/>
    </source>
</evidence>
<name>A0A2S7VYB2_PHOAN</name>
<comment type="caution">
    <text evidence="2">The sequence shown here is derived from an EMBL/GenBank/DDBJ whole genome shotgun (WGS) entry which is preliminary data.</text>
</comment>
<dbReference type="Pfam" id="PF11306">
    <property type="entry name" value="DUF3108"/>
    <property type="match status" value="1"/>
</dbReference>
<evidence type="ECO:0008006" key="4">
    <source>
        <dbReference type="Google" id="ProtNLM"/>
    </source>
</evidence>
<dbReference type="EMBL" id="MSCJ01000001">
    <property type="protein sequence ID" value="PQJ66564.1"/>
    <property type="molecule type" value="Genomic_DNA"/>
</dbReference>
<proteinExistence type="predicted"/>
<organism evidence="2 3">
    <name type="scientific">Photobacterium angustum</name>
    <dbReference type="NCBI Taxonomy" id="661"/>
    <lineage>
        <taxon>Bacteria</taxon>
        <taxon>Pseudomonadati</taxon>
        <taxon>Pseudomonadota</taxon>
        <taxon>Gammaproteobacteria</taxon>
        <taxon>Vibrionales</taxon>
        <taxon>Vibrionaceae</taxon>
        <taxon>Photobacterium</taxon>
    </lineage>
</organism>
<sequence length="264" mass="29924">MRLLSLFTTSVLSLLSVTAIAAPTSNTSTALQKENHATYSFPNQFHQCKKTLNYNVFFKGQKIGHYQRHIVWKGDSADIYTNSEVDVLITKSKMNSHTQLHWSDAAQRFVTDKFQRTITGLMAGNVSVTFSNDGHNSTVTEDGKTQKYTNALAPILDGDTIGSQMRLDLIEGKKNFDFIMQNSDETSHYYFTVAGNETINTNFGTLNTIRVNQTRKSDRQLSLWFAPSLDYQLVKATYHRKIVDLEAVLMSKKMDCPPKQLFKK</sequence>
<evidence type="ECO:0000313" key="3">
    <source>
        <dbReference type="Proteomes" id="UP000238730"/>
    </source>
</evidence>
<feature type="chain" id="PRO_5015442546" description="DUF3108 domain-containing protein" evidence="1">
    <location>
        <begin position="22"/>
        <end position="264"/>
    </location>
</feature>
<dbReference type="OrthoDB" id="5875477at2"/>
<dbReference type="InterPro" id="IPR021457">
    <property type="entry name" value="DUF3108"/>
</dbReference>
<evidence type="ECO:0000256" key="1">
    <source>
        <dbReference type="SAM" id="SignalP"/>
    </source>
</evidence>
<accession>A0A2S7VYB2</accession>
<reference evidence="2 3" key="1">
    <citation type="submission" date="2016-12" db="EMBL/GenBank/DDBJ databases">
        <title>Diversity of luminous bacteria.</title>
        <authorList>
            <person name="Yoshizawa S."/>
            <person name="Kogure K."/>
        </authorList>
    </citation>
    <scope>NUCLEOTIDE SEQUENCE [LARGE SCALE GENOMIC DNA]</scope>
    <source>
        <strain evidence="2 3">LC1-200</strain>
    </source>
</reference>
<gene>
    <name evidence="2" type="ORF">BTO08_03555</name>
</gene>
<dbReference type="RefSeq" id="WP_105059920.1">
    <property type="nucleotide sequence ID" value="NZ_MSCJ01000001.1"/>
</dbReference>
<dbReference type="Proteomes" id="UP000238730">
    <property type="component" value="Unassembled WGS sequence"/>
</dbReference>